<accession>A0A4Q2URE7</accession>
<evidence type="ECO:0000313" key="2">
    <source>
        <dbReference type="EMBL" id="RYC70411.1"/>
    </source>
</evidence>
<proteinExistence type="predicted"/>
<feature type="coiled-coil region" evidence="1">
    <location>
        <begin position="169"/>
        <end position="224"/>
    </location>
</feature>
<dbReference type="Proteomes" id="UP000290407">
    <property type="component" value="Unassembled WGS sequence"/>
</dbReference>
<sequence>MSTSLEFKYRIIYESLSRFSSTLSRSMTLEEVRSCLQRQVKYLFDYQLIRFCFYQQEYVIVCSLTPVSSQIRSGGLDLMWAYEQRLLADNVPVITEDQALISENVRQLSLQLPCTPSELWGWNNVFSADSGIIVSVYSGLDRQFQSTDVPVLKITLENLYAKLLSIQLIEELGKSKKEIEQALLGVQEKNAVIARLVATQDEIIRSRTQELEEKNTKLLQLSRQHAHIIREPLTRILSLTYMVEILPADEVVTEILPLLVTTSTDLDTALQQVIKSIDSELGYPG</sequence>
<evidence type="ECO:0008006" key="4">
    <source>
        <dbReference type="Google" id="ProtNLM"/>
    </source>
</evidence>
<protein>
    <recommendedName>
        <fullName evidence="4">Signal transduction histidine kinase dimerisation/phosphoacceptor domain-containing protein</fullName>
    </recommendedName>
</protein>
<dbReference type="AlphaFoldDB" id="A0A4Q2URE7"/>
<evidence type="ECO:0000313" key="3">
    <source>
        <dbReference type="Proteomes" id="UP000290407"/>
    </source>
</evidence>
<comment type="caution">
    <text evidence="2">The sequence shown here is derived from an EMBL/GenBank/DDBJ whole genome shotgun (WGS) entry which is preliminary data.</text>
</comment>
<keyword evidence="1" id="KW-0175">Coiled coil</keyword>
<name>A0A4Q2URE7_9BACT</name>
<dbReference type="RefSeq" id="WP_077923435.1">
    <property type="nucleotide sequence ID" value="NZ_SBLB01000002.1"/>
</dbReference>
<keyword evidence="3" id="KW-1185">Reference proteome</keyword>
<gene>
    <name evidence="2" type="ORF">EQG79_11190</name>
</gene>
<organism evidence="2 3">
    <name type="scientific">Spirosoma sordidisoli</name>
    <dbReference type="NCBI Taxonomy" id="2502893"/>
    <lineage>
        <taxon>Bacteria</taxon>
        <taxon>Pseudomonadati</taxon>
        <taxon>Bacteroidota</taxon>
        <taxon>Cytophagia</taxon>
        <taxon>Cytophagales</taxon>
        <taxon>Cytophagaceae</taxon>
        <taxon>Spirosoma</taxon>
    </lineage>
</organism>
<reference evidence="2 3" key="1">
    <citation type="submission" date="2019-01" db="EMBL/GenBank/DDBJ databases">
        <title>Spirosoma flava sp. nov., a propanil-degrading bacterium isolated from herbicide-contaminated soil.</title>
        <authorList>
            <person name="Zhang L."/>
            <person name="Jiang J.-D."/>
        </authorList>
    </citation>
    <scope>NUCLEOTIDE SEQUENCE [LARGE SCALE GENOMIC DNA]</scope>
    <source>
        <strain evidence="2 3">TY50</strain>
    </source>
</reference>
<evidence type="ECO:0000256" key="1">
    <source>
        <dbReference type="SAM" id="Coils"/>
    </source>
</evidence>
<dbReference type="EMBL" id="SBLB01000002">
    <property type="protein sequence ID" value="RYC70411.1"/>
    <property type="molecule type" value="Genomic_DNA"/>
</dbReference>